<evidence type="ECO:0000313" key="2">
    <source>
        <dbReference type="EMBL" id="KAB2331100.1"/>
    </source>
</evidence>
<evidence type="ECO:0000256" key="1">
    <source>
        <dbReference type="SAM" id="MobiDB-lite"/>
    </source>
</evidence>
<dbReference type="AlphaFoldDB" id="A0A7V7RJS6"/>
<reference evidence="2 3" key="1">
    <citation type="journal article" date="2014" name="Arch. Microbiol.">
        <title>Bacillus mesophilum sp. nov., strain IITR-54T, a novel 4-chlorobiphenyl dechlorinating bacterium.</title>
        <authorList>
            <person name="Manickam N."/>
            <person name="Singh N.K."/>
            <person name="Bajaj A."/>
            <person name="Kumar R.M."/>
            <person name="Kaur G."/>
            <person name="Kaur N."/>
            <person name="Bala M."/>
            <person name="Kumar A."/>
            <person name="Mayilraj S."/>
        </authorList>
    </citation>
    <scope>NUCLEOTIDE SEQUENCE [LARGE SCALE GENOMIC DNA]</scope>
    <source>
        <strain evidence="2 3">IITR-54</strain>
    </source>
</reference>
<protein>
    <submittedName>
        <fullName evidence="2">DUF5068 domain-containing protein</fullName>
    </submittedName>
</protein>
<feature type="region of interest" description="Disordered" evidence="1">
    <location>
        <begin position="19"/>
        <end position="59"/>
    </location>
</feature>
<dbReference type="Pfam" id="PF16781">
    <property type="entry name" value="DUF5068"/>
    <property type="match status" value="1"/>
</dbReference>
<proteinExistence type="predicted"/>
<accession>A0A7V7RJS6</accession>
<dbReference type="InterPro" id="IPR031888">
    <property type="entry name" value="DUF5068"/>
</dbReference>
<dbReference type="Gene3D" id="2.60.40.4170">
    <property type="match status" value="1"/>
</dbReference>
<dbReference type="Proteomes" id="UP000441354">
    <property type="component" value="Unassembled WGS sequence"/>
</dbReference>
<organism evidence="2 3">
    <name type="scientific">Bacillus mesophilum</name>
    <dbReference type="NCBI Taxonomy" id="1071718"/>
    <lineage>
        <taxon>Bacteria</taxon>
        <taxon>Bacillati</taxon>
        <taxon>Bacillota</taxon>
        <taxon>Bacilli</taxon>
        <taxon>Bacillales</taxon>
        <taxon>Bacillaceae</taxon>
        <taxon>Bacillus</taxon>
    </lineage>
</organism>
<dbReference type="EMBL" id="WBOT01000006">
    <property type="protein sequence ID" value="KAB2331100.1"/>
    <property type="molecule type" value="Genomic_DNA"/>
</dbReference>
<feature type="compositionally biased region" description="Acidic residues" evidence="1">
    <location>
        <begin position="39"/>
        <end position="52"/>
    </location>
</feature>
<gene>
    <name evidence="2" type="ORF">F7732_17705</name>
</gene>
<sequence length="414" mass="46352">MLAVSILSSALLLAACGNSSNEETSAANETDEAVKTEQTEEVEPAEQEEAEESSQTSEFLNPLLEETEGTIESIYKNESPQYTHSLDGFNISVNQYEITKITDMNQDYASYFNDEVNGYVVSAEVTLENTTDKNLYYNNFHKIQLENELDYINSESKNLIPEDQQIQKLRKNQDEISLYEAGEKVTGLVTFILTEAEFEKMKTVTPKYIIEGGIADNKDYSGSNLENSPAYDFVYAGEQASAVADQPSLYQDRLTTDNWADKTILFEEEGINETKEIGDVTVTLEGVQYTDVVPTDANASMFTDFGDSGIVALTVKMNIDNQSDSAVNISNLGTMLDVDDSRARYLNVAQAEPRDPREIAAGEAGEKYHVFLFRKDEFSIYKKFTMEFGPFYLESGEKAFKGEQAIFELPNPHQ</sequence>
<dbReference type="OrthoDB" id="2138699at2"/>
<keyword evidence="3" id="KW-1185">Reference proteome</keyword>
<evidence type="ECO:0000313" key="3">
    <source>
        <dbReference type="Proteomes" id="UP000441354"/>
    </source>
</evidence>
<comment type="caution">
    <text evidence="2">The sequence shown here is derived from an EMBL/GenBank/DDBJ whole genome shotgun (WGS) entry which is preliminary data.</text>
</comment>
<name>A0A7V7RJS6_9BACI</name>